<dbReference type="InterPro" id="IPR004370">
    <property type="entry name" value="4-OT-like_dom"/>
</dbReference>
<gene>
    <name evidence="5" type="ORF">NBZ79_17885</name>
</gene>
<evidence type="ECO:0000256" key="3">
    <source>
        <dbReference type="RuleBase" id="RU362032"/>
    </source>
</evidence>
<accession>A0ABY4W5N8</accession>
<evidence type="ECO:0000313" key="5">
    <source>
        <dbReference type="EMBL" id="USG61030.1"/>
    </source>
</evidence>
<keyword evidence="6" id="KW-1185">Reference proteome</keyword>
<proteinExistence type="inferred from homology"/>
<sequence length="64" mass="7157">MPIIRVEMFEGRDPETKQELVKSLTTEMVRVTGCGEDSVNVIITDVKKENWGMGGDLASQKFPD</sequence>
<dbReference type="InterPro" id="IPR014347">
    <property type="entry name" value="Tautomerase/MIF_sf"/>
</dbReference>
<dbReference type="EC" id="5.3.2.-" evidence="3"/>
<name>A0ABY4W5N8_9PROT</name>
<keyword evidence="2 3" id="KW-0413">Isomerase</keyword>
<dbReference type="PANTHER" id="PTHR35530">
    <property type="entry name" value="TAUTOMERASE-RELATED"/>
    <property type="match status" value="1"/>
</dbReference>
<protein>
    <recommendedName>
        <fullName evidence="3">Tautomerase</fullName>
        <ecNumber evidence="3">5.3.2.-</ecNumber>
    </recommendedName>
</protein>
<feature type="domain" description="4-oxalocrotonate tautomerase-like" evidence="4">
    <location>
        <begin position="2"/>
        <end position="57"/>
    </location>
</feature>
<evidence type="ECO:0000259" key="4">
    <source>
        <dbReference type="Pfam" id="PF01361"/>
    </source>
</evidence>
<dbReference type="Gene3D" id="3.30.429.10">
    <property type="entry name" value="Macrophage Migration Inhibitory Factor"/>
    <property type="match status" value="1"/>
</dbReference>
<dbReference type="EMBL" id="CP098747">
    <property type="protein sequence ID" value="USG61030.1"/>
    <property type="molecule type" value="Genomic_DNA"/>
</dbReference>
<evidence type="ECO:0000256" key="2">
    <source>
        <dbReference type="ARBA" id="ARBA00023235"/>
    </source>
</evidence>
<reference evidence="5" key="1">
    <citation type="submission" date="2022-06" db="EMBL/GenBank/DDBJ databases">
        <title>Sneathiella actinostolidae sp. nov., isolated from a sea anemonein the Western Pacific Ocean.</title>
        <authorList>
            <person name="Wei M.J."/>
        </authorList>
    </citation>
    <scope>NUCLEOTIDE SEQUENCE</scope>
    <source>
        <strain evidence="5">PHK-P5</strain>
    </source>
</reference>
<evidence type="ECO:0000313" key="6">
    <source>
        <dbReference type="Proteomes" id="UP001056291"/>
    </source>
</evidence>
<dbReference type="RefSeq" id="WP_251934017.1">
    <property type="nucleotide sequence ID" value="NZ_CP098747.1"/>
</dbReference>
<dbReference type="PANTHER" id="PTHR35530:SF1">
    <property type="entry name" value="2-HYDROXYMUCONATE TAUTOMERASE"/>
    <property type="match status" value="1"/>
</dbReference>
<evidence type="ECO:0000256" key="1">
    <source>
        <dbReference type="ARBA" id="ARBA00006723"/>
    </source>
</evidence>
<dbReference type="SUPFAM" id="SSF55331">
    <property type="entry name" value="Tautomerase/MIF"/>
    <property type="match status" value="1"/>
</dbReference>
<dbReference type="Pfam" id="PF01361">
    <property type="entry name" value="Tautomerase"/>
    <property type="match status" value="1"/>
</dbReference>
<comment type="similarity">
    <text evidence="1 3">Belongs to the 4-oxalocrotonate tautomerase family.</text>
</comment>
<dbReference type="Proteomes" id="UP001056291">
    <property type="component" value="Chromosome"/>
</dbReference>
<organism evidence="5 6">
    <name type="scientific">Sneathiella marina</name>
    <dbReference type="NCBI Taxonomy" id="2950108"/>
    <lineage>
        <taxon>Bacteria</taxon>
        <taxon>Pseudomonadati</taxon>
        <taxon>Pseudomonadota</taxon>
        <taxon>Alphaproteobacteria</taxon>
        <taxon>Sneathiellales</taxon>
        <taxon>Sneathiellaceae</taxon>
        <taxon>Sneathiella</taxon>
    </lineage>
</organism>
<dbReference type="NCBIfam" id="TIGR00013">
    <property type="entry name" value="taut"/>
    <property type="match status" value="1"/>
</dbReference>
<dbReference type="InterPro" id="IPR018191">
    <property type="entry name" value="4-OT"/>
</dbReference>